<organism evidence="1 2">
    <name type="scientific">Feifania hominis</name>
    <dbReference type="NCBI Taxonomy" id="2763660"/>
    <lineage>
        <taxon>Bacteria</taxon>
        <taxon>Bacillati</taxon>
        <taxon>Bacillota</taxon>
        <taxon>Clostridia</taxon>
        <taxon>Eubacteriales</taxon>
        <taxon>Feifaniaceae</taxon>
        <taxon>Feifania</taxon>
    </lineage>
</organism>
<evidence type="ECO:0000313" key="2">
    <source>
        <dbReference type="Proteomes" id="UP000620366"/>
    </source>
</evidence>
<proteinExistence type="predicted"/>
<dbReference type="Proteomes" id="UP000620366">
    <property type="component" value="Unassembled WGS sequence"/>
</dbReference>
<dbReference type="Gene3D" id="1.25.40.10">
    <property type="entry name" value="Tetratricopeptide repeat domain"/>
    <property type="match status" value="1"/>
</dbReference>
<sequence>MQIVHTTEIQELDALCAAIREYAQRGDLEKGEQLATEAMGKHPDAPQPHNLYGVLLEKKGDHCSAMKHFRAADALDPSYRPARQNLESFGTFFSHGRLAFDESDCPQDLSCDYVVVRDARGIGHVVRKGLR</sequence>
<gene>
    <name evidence="1" type="ORF">H8695_06130</name>
</gene>
<evidence type="ECO:0000313" key="1">
    <source>
        <dbReference type="EMBL" id="MBC8536270.1"/>
    </source>
</evidence>
<reference evidence="1" key="1">
    <citation type="submission" date="2020-08" db="EMBL/GenBank/DDBJ databases">
        <title>Genome public.</title>
        <authorList>
            <person name="Liu C."/>
            <person name="Sun Q."/>
        </authorList>
    </citation>
    <scope>NUCLEOTIDE SEQUENCE</scope>
    <source>
        <strain evidence="1">BX7</strain>
    </source>
</reference>
<dbReference type="RefSeq" id="WP_249300028.1">
    <property type="nucleotide sequence ID" value="NZ_JACRSP010000002.1"/>
</dbReference>
<dbReference type="AlphaFoldDB" id="A0A926HUT6"/>
<protein>
    <recommendedName>
        <fullName evidence="3">Tetratricopeptide repeat protein</fullName>
    </recommendedName>
</protein>
<name>A0A926HUT6_9FIRM</name>
<comment type="caution">
    <text evidence="1">The sequence shown here is derived from an EMBL/GenBank/DDBJ whole genome shotgun (WGS) entry which is preliminary data.</text>
</comment>
<dbReference type="SUPFAM" id="SSF48452">
    <property type="entry name" value="TPR-like"/>
    <property type="match status" value="1"/>
</dbReference>
<evidence type="ECO:0008006" key="3">
    <source>
        <dbReference type="Google" id="ProtNLM"/>
    </source>
</evidence>
<accession>A0A926HUT6</accession>
<dbReference type="EMBL" id="JACRSP010000002">
    <property type="protein sequence ID" value="MBC8536270.1"/>
    <property type="molecule type" value="Genomic_DNA"/>
</dbReference>
<dbReference type="InterPro" id="IPR011990">
    <property type="entry name" value="TPR-like_helical_dom_sf"/>
</dbReference>
<keyword evidence="2" id="KW-1185">Reference proteome</keyword>